<sequence length="71" mass="7662">MAILRTDPGLMVGDPQELHNRRGPGLRVVVEVALARQPPPPTVIRVKAERADQPQRGRGRLGGRRALPPGG</sequence>
<evidence type="ECO:0000313" key="2">
    <source>
        <dbReference type="EMBL" id="MBA9005895.1"/>
    </source>
</evidence>
<dbReference type="AlphaFoldDB" id="A0A7W3RB27"/>
<dbReference type="EMBL" id="JACJII010000001">
    <property type="protein sequence ID" value="MBA9005895.1"/>
    <property type="molecule type" value="Genomic_DNA"/>
</dbReference>
<protein>
    <submittedName>
        <fullName evidence="2">Uncharacterized protein</fullName>
    </submittedName>
</protein>
<proteinExistence type="predicted"/>
<evidence type="ECO:0000313" key="3">
    <source>
        <dbReference type="Proteomes" id="UP000539313"/>
    </source>
</evidence>
<comment type="caution">
    <text evidence="2">The sequence shown here is derived from an EMBL/GenBank/DDBJ whole genome shotgun (WGS) entry which is preliminary data.</text>
</comment>
<dbReference type="RefSeq" id="WP_220500277.1">
    <property type="nucleotide sequence ID" value="NZ_JACJII010000001.1"/>
</dbReference>
<accession>A0A7W3RB27</accession>
<evidence type="ECO:0000256" key="1">
    <source>
        <dbReference type="SAM" id="MobiDB-lite"/>
    </source>
</evidence>
<dbReference type="Proteomes" id="UP000539313">
    <property type="component" value="Unassembled WGS sequence"/>
</dbReference>
<name>A0A7W3RB27_9ACTN</name>
<gene>
    <name evidence="2" type="ORF">HNR21_004777</name>
</gene>
<feature type="region of interest" description="Disordered" evidence="1">
    <location>
        <begin position="47"/>
        <end position="71"/>
    </location>
</feature>
<reference evidence="2 3" key="1">
    <citation type="submission" date="2020-08" db="EMBL/GenBank/DDBJ databases">
        <title>Sequencing the genomes of 1000 actinobacteria strains.</title>
        <authorList>
            <person name="Klenk H.-P."/>
        </authorList>
    </citation>
    <scope>NUCLEOTIDE SEQUENCE [LARGE SCALE GENOMIC DNA]</scope>
    <source>
        <strain evidence="2 3">DSM 45823</strain>
    </source>
</reference>
<organism evidence="2 3">
    <name type="scientific">Thermomonospora cellulosilytica</name>
    <dbReference type="NCBI Taxonomy" id="1411118"/>
    <lineage>
        <taxon>Bacteria</taxon>
        <taxon>Bacillati</taxon>
        <taxon>Actinomycetota</taxon>
        <taxon>Actinomycetes</taxon>
        <taxon>Streptosporangiales</taxon>
        <taxon>Thermomonosporaceae</taxon>
        <taxon>Thermomonospora</taxon>
    </lineage>
</organism>
<keyword evidence="3" id="KW-1185">Reference proteome</keyword>